<dbReference type="Proteomes" id="UP000694925">
    <property type="component" value="Unplaced"/>
</dbReference>
<keyword evidence="4" id="KW-0963">Cytoplasm</keyword>
<keyword evidence="6" id="KW-0539">Nucleus</keyword>
<dbReference type="GO" id="GO:0005634">
    <property type="term" value="C:nucleus"/>
    <property type="evidence" value="ECO:0007669"/>
    <property type="project" value="UniProtKB-SubCell"/>
</dbReference>
<comment type="function">
    <text evidence="7">Component of the EKC/KEOPS complex that is required for the formation of a threonylcarbamoyl group on adenosine at position 37 (t(6)A37) in tRNAs that read codons beginning with adenine. The complex is probably involved in the transfer of the threonylcarbamoyl moiety of threonylcarbamoyl-AMP (TC-AMP) to the N6 group of A37. LAGE3 functions as a dimerization module for the complex.</text>
</comment>
<dbReference type="GO" id="GO:0008033">
    <property type="term" value="P:tRNA processing"/>
    <property type="evidence" value="ECO:0007669"/>
    <property type="project" value="UniProtKB-KW"/>
</dbReference>
<comment type="subcellular location">
    <subcellularLocation>
        <location evidence="2">Cytoplasm</location>
    </subcellularLocation>
    <subcellularLocation>
        <location evidence="1">Nucleus</location>
    </subcellularLocation>
</comment>
<dbReference type="GeneID" id="108622151"/>
<comment type="similarity">
    <text evidence="3">Belongs to the CTAG/PCC1 family.</text>
</comment>
<dbReference type="InterPro" id="IPR015419">
    <property type="entry name" value="CTAG/Pcc1"/>
</dbReference>
<accession>A0AAJ7N356</accession>
<dbReference type="GO" id="GO:0070525">
    <property type="term" value="P:tRNA threonylcarbamoyladenosine metabolic process"/>
    <property type="evidence" value="ECO:0007669"/>
    <property type="project" value="TreeGrafter"/>
</dbReference>
<dbReference type="CTD" id="8674046"/>
<evidence type="ECO:0000256" key="5">
    <source>
        <dbReference type="ARBA" id="ARBA00022694"/>
    </source>
</evidence>
<keyword evidence="9" id="KW-1185">Reference proteome</keyword>
<proteinExistence type="inferred from homology"/>
<dbReference type="AlphaFoldDB" id="A0AAJ7N356"/>
<dbReference type="GO" id="GO:0000408">
    <property type="term" value="C:EKC/KEOPS complex"/>
    <property type="evidence" value="ECO:0007669"/>
    <property type="project" value="TreeGrafter"/>
</dbReference>
<evidence type="ECO:0000256" key="3">
    <source>
        <dbReference type="ARBA" id="ARBA00007073"/>
    </source>
</evidence>
<reference evidence="10" key="1">
    <citation type="submission" date="2025-08" db="UniProtKB">
        <authorList>
            <consortium name="RefSeq"/>
        </authorList>
    </citation>
    <scope>IDENTIFICATION</scope>
    <source>
        <tissue evidence="10">Whole body</tissue>
    </source>
</reference>
<dbReference type="KEGG" id="ccal:108622151"/>
<evidence type="ECO:0000313" key="9">
    <source>
        <dbReference type="Proteomes" id="UP000694925"/>
    </source>
</evidence>
<keyword evidence="5" id="KW-0819">tRNA processing</keyword>
<evidence type="ECO:0000313" key="10">
    <source>
        <dbReference type="RefSeq" id="XP_017875330.1"/>
    </source>
</evidence>
<dbReference type="RefSeq" id="XP_017875330.1">
    <property type="nucleotide sequence ID" value="XM_018019841.2"/>
</dbReference>
<organism evidence="9 10">
    <name type="scientific">Ceratina calcarata</name>
    <dbReference type="NCBI Taxonomy" id="156304"/>
    <lineage>
        <taxon>Eukaryota</taxon>
        <taxon>Metazoa</taxon>
        <taxon>Ecdysozoa</taxon>
        <taxon>Arthropoda</taxon>
        <taxon>Hexapoda</taxon>
        <taxon>Insecta</taxon>
        <taxon>Pterygota</taxon>
        <taxon>Neoptera</taxon>
        <taxon>Endopterygota</taxon>
        <taxon>Hymenoptera</taxon>
        <taxon>Apocrita</taxon>
        <taxon>Aculeata</taxon>
        <taxon>Apoidea</taxon>
        <taxon>Anthophila</taxon>
        <taxon>Apidae</taxon>
        <taxon>Ceratina</taxon>
        <taxon>Zadontomerus</taxon>
    </lineage>
</organism>
<gene>
    <name evidence="10" type="primary">LOC108622151</name>
</gene>
<name>A0AAJ7N356_9HYME</name>
<evidence type="ECO:0000256" key="2">
    <source>
        <dbReference type="ARBA" id="ARBA00004496"/>
    </source>
</evidence>
<evidence type="ECO:0000256" key="1">
    <source>
        <dbReference type="ARBA" id="ARBA00004123"/>
    </source>
</evidence>
<dbReference type="FunFam" id="3.30.310.50:FF:000005">
    <property type="entry name" value="L antigen family member 3"/>
    <property type="match status" value="1"/>
</dbReference>
<sequence>MNTLSVNLSIPFPSKREAEIAYEVLRVDKEPSRGSVIKNLTVDNNLVHISISGTEARKVRVALTSFFDNLILVTETMQQFGPSAPSYDYY</sequence>
<evidence type="ECO:0000256" key="8">
    <source>
        <dbReference type="ARBA" id="ARBA00076355"/>
    </source>
</evidence>
<evidence type="ECO:0000256" key="6">
    <source>
        <dbReference type="ARBA" id="ARBA00023242"/>
    </source>
</evidence>
<dbReference type="PANTHER" id="PTHR31283:SF5">
    <property type="entry name" value="EKC_KEOPS COMPLEX SUBUNIT LAGE3"/>
    <property type="match status" value="1"/>
</dbReference>
<protein>
    <recommendedName>
        <fullName evidence="8">L antigen family member 3</fullName>
    </recommendedName>
</protein>
<dbReference type="Gene3D" id="3.30.310.50">
    <property type="entry name" value="Alpha-D-phosphohexomutase, C-terminal domain"/>
    <property type="match status" value="1"/>
</dbReference>
<evidence type="ECO:0000256" key="4">
    <source>
        <dbReference type="ARBA" id="ARBA00022490"/>
    </source>
</evidence>
<evidence type="ECO:0000256" key="7">
    <source>
        <dbReference type="ARBA" id="ARBA00053047"/>
    </source>
</evidence>
<dbReference type="Pfam" id="PF09341">
    <property type="entry name" value="Pcc1"/>
    <property type="match status" value="1"/>
</dbReference>
<dbReference type="GO" id="GO:0005737">
    <property type="term" value="C:cytoplasm"/>
    <property type="evidence" value="ECO:0007669"/>
    <property type="project" value="UniProtKB-SubCell"/>
</dbReference>
<dbReference type="PANTHER" id="PTHR31283">
    <property type="entry name" value="EKC/KEOPS COMPLEX SUBUNIT PCC1 FAMILY MEMBER"/>
    <property type="match status" value="1"/>
</dbReference>